<sequence length="1368" mass="151097">MADDSLDEFLAWDIAQNKTETAWSSRVSAKSRARRTYGSSRGGSLASQRRTISESDEYIIANDGLSANDEVSEEEEEFGGESSLPPPLPPPAPLLKRANSVTTYDRVRTPRMRRSNSISFAARDDTVKKATFPRRSSMSAQPLGSVDSFSENHHPNLSVLEEFVSPKRPKMTIEFPNRKRVKSEDVSGPKVPLSESFSNLAKVGEDRLFWAKAAATEAALSFNNNGPVAQDKYYEPIEFTDSSPAAESVGSRKRGIWDSPLDDSDEYDSLSGGPSIRRTRFFSPSQTPVHSSNAANTGSLSQMSVNSEDRPRIQEESLDTDDDLSTDDVSVDSQMEAKTPMNDLSHYGNHSIGGLSPDLLDVRNAGPDDIISTMSSYQDLRFLVRSLRKEKSNSRTSWHVAPPVQWESQRRQAFLYWATRTLGFSFRSGGMAITYMQISKAKGAEILELLEMAVTSWKEQGFAEQTPLESSKKLKFTFSSVNKTLGTPRALALTPKESTITSNFNSGNSEVVDDLSSKMMSLGMSDKKKNLRFSDQYMPMGGMILEDSEELSFIEASRPSLENHASARDLMAHMHGLTPIPRKGRPPRLSIESTGSNGASGMSRGIFDDMSPYPKAAQPLGNDCMTPMVTKPDLGWGSCPVSGRDWGASESCSPNIIEELVRRFDQSGIEAGIVDDTMIPQNSWNSSESSSNRFDLELEAAGNEQESSNNSFEIPGDNFGSGLDPILQTKQDRRRQTSFAKHARMSLIASAVNPNGPIVNGRKSLFDRPSRVFLGTDFALAERLEATPAFAPSNDATLDDPACSRRTALADAGVLETILSFLNEPELLCTASLVSIHWADCATQAHANMMLMSVGCASESDTESNDDGSIVEEEMQTCGFMEREWGFLVSNFPWACFLSEGAFKRVYKVFNHNHRVEEAISVMDVNTIESTGNINVVGAELAVSVLLSSLVRRGVCPNFIVTRGIFSCAYEPPARSWGSATNKRPKGSSYVSPKSKRQPKEPAQDKRGRYQYIRMELCDEGDAEEYLKRQPDGAIDPIESMKLLFQMAFSLHAAADRFSLKHYDVKLLNFFLQGVTTEKEGNVVMRYGLGEHTFALKSKHGEGVIAKLADYGTANVDSGSCGQAVTIAQFTTLENTPIDFLILGDSALQGHGHDCFGLGLCMLHLYTGHAPYEEILEEVTCPQGLKKELRLIWENEAESNYSVIRSLILSEVYKDEEGHIIEGEPDESLYDTLYRFLVLFGIPVVSSTLSSSKVWIAIKNTLENKAKKSGGKKNQRNDSTQFSSDRRKYSISRGNNKYIARARKSLESLHGGMDLLLSLVSFDPQTRASALDVLNSPFMTPLREEAEESQYSENDEVFTYNAFSIKST</sequence>
<dbReference type="Gene3D" id="1.10.510.10">
    <property type="entry name" value="Transferase(Phosphotransferase) domain 1"/>
    <property type="match status" value="1"/>
</dbReference>
<dbReference type="GO" id="GO:0044773">
    <property type="term" value="P:mitotic DNA damage checkpoint signaling"/>
    <property type="evidence" value="ECO:0007669"/>
    <property type="project" value="TreeGrafter"/>
</dbReference>
<dbReference type="SUPFAM" id="SSF56112">
    <property type="entry name" value="Protein kinase-like (PK-like)"/>
    <property type="match status" value="1"/>
</dbReference>
<reference evidence="3" key="1">
    <citation type="submission" date="2023-08" db="EMBL/GenBank/DDBJ databases">
        <authorList>
            <person name="Audoor S."/>
            <person name="Bilcke G."/>
        </authorList>
    </citation>
    <scope>NUCLEOTIDE SEQUENCE</scope>
</reference>
<feature type="compositionally biased region" description="Acidic residues" evidence="1">
    <location>
        <begin position="70"/>
        <end position="79"/>
    </location>
</feature>
<feature type="domain" description="Protein kinase" evidence="2">
    <location>
        <begin position="892"/>
        <end position="1339"/>
    </location>
</feature>
<feature type="region of interest" description="Disordered" evidence="1">
    <location>
        <begin position="578"/>
        <end position="603"/>
    </location>
</feature>
<dbReference type="EMBL" id="CAKOGP040000001">
    <property type="protein sequence ID" value="CAJ1903870.1"/>
    <property type="molecule type" value="Genomic_DNA"/>
</dbReference>
<feature type="region of interest" description="Disordered" evidence="1">
    <location>
        <begin position="1266"/>
        <end position="1288"/>
    </location>
</feature>
<feature type="compositionally biased region" description="Polar residues" evidence="1">
    <location>
        <begin position="282"/>
        <end position="306"/>
    </location>
</feature>
<dbReference type="PANTHER" id="PTHR44167:SF24">
    <property type="entry name" value="SERINE_THREONINE-PROTEIN KINASE CHK2"/>
    <property type="match status" value="1"/>
</dbReference>
<feature type="region of interest" description="Disordered" evidence="1">
    <location>
        <begin position="242"/>
        <end position="327"/>
    </location>
</feature>
<evidence type="ECO:0000259" key="2">
    <source>
        <dbReference type="PROSITE" id="PS50011"/>
    </source>
</evidence>
<protein>
    <recommendedName>
        <fullName evidence="2">Protein kinase domain-containing protein</fullName>
    </recommendedName>
</protein>
<name>A0AAD2FF69_9STRA</name>
<keyword evidence="4" id="KW-1185">Reference proteome</keyword>
<organism evidence="3 4">
    <name type="scientific">Cylindrotheca closterium</name>
    <dbReference type="NCBI Taxonomy" id="2856"/>
    <lineage>
        <taxon>Eukaryota</taxon>
        <taxon>Sar</taxon>
        <taxon>Stramenopiles</taxon>
        <taxon>Ochrophyta</taxon>
        <taxon>Bacillariophyta</taxon>
        <taxon>Bacillariophyceae</taxon>
        <taxon>Bacillariophycidae</taxon>
        <taxon>Bacillariales</taxon>
        <taxon>Bacillariaceae</taxon>
        <taxon>Cylindrotheca</taxon>
    </lineage>
</organism>
<dbReference type="GO" id="GO:0005634">
    <property type="term" value="C:nucleus"/>
    <property type="evidence" value="ECO:0007669"/>
    <property type="project" value="TreeGrafter"/>
</dbReference>
<dbReference type="SMART" id="SM00220">
    <property type="entry name" value="S_TKc"/>
    <property type="match status" value="1"/>
</dbReference>
<feature type="region of interest" description="Disordered" evidence="1">
    <location>
        <begin position="27"/>
        <end position="108"/>
    </location>
</feature>
<feature type="region of interest" description="Disordered" evidence="1">
    <location>
        <begin position="974"/>
        <end position="1006"/>
    </location>
</feature>
<dbReference type="PANTHER" id="PTHR44167">
    <property type="entry name" value="OVARIAN-SPECIFIC SERINE/THREONINE-PROTEIN KINASE LOK-RELATED"/>
    <property type="match status" value="1"/>
</dbReference>
<dbReference type="InterPro" id="IPR000719">
    <property type="entry name" value="Prot_kinase_dom"/>
</dbReference>
<dbReference type="PROSITE" id="PS50011">
    <property type="entry name" value="PROTEIN_KINASE_DOM"/>
    <property type="match status" value="1"/>
</dbReference>
<evidence type="ECO:0000313" key="4">
    <source>
        <dbReference type="Proteomes" id="UP001295423"/>
    </source>
</evidence>
<evidence type="ECO:0000313" key="3">
    <source>
        <dbReference type="EMBL" id="CAJ1903870.1"/>
    </source>
</evidence>
<evidence type="ECO:0000256" key="1">
    <source>
        <dbReference type="SAM" id="MobiDB-lite"/>
    </source>
</evidence>
<dbReference type="GO" id="GO:0005737">
    <property type="term" value="C:cytoplasm"/>
    <property type="evidence" value="ECO:0007669"/>
    <property type="project" value="TreeGrafter"/>
</dbReference>
<feature type="compositionally biased region" description="Acidic residues" evidence="1">
    <location>
        <begin position="316"/>
        <end position="327"/>
    </location>
</feature>
<dbReference type="GO" id="GO:0005524">
    <property type="term" value="F:ATP binding"/>
    <property type="evidence" value="ECO:0007669"/>
    <property type="project" value="InterPro"/>
</dbReference>
<accession>A0AAD2FF69</accession>
<dbReference type="GO" id="GO:0004674">
    <property type="term" value="F:protein serine/threonine kinase activity"/>
    <property type="evidence" value="ECO:0007669"/>
    <property type="project" value="TreeGrafter"/>
</dbReference>
<dbReference type="InterPro" id="IPR008271">
    <property type="entry name" value="Ser/Thr_kinase_AS"/>
</dbReference>
<comment type="caution">
    <text evidence="3">The sequence shown here is derived from an EMBL/GenBank/DDBJ whole genome shotgun (WGS) entry which is preliminary data.</text>
</comment>
<dbReference type="PROSITE" id="PS00108">
    <property type="entry name" value="PROTEIN_KINASE_ST"/>
    <property type="match status" value="1"/>
</dbReference>
<dbReference type="InterPro" id="IPR011009">
    <property type="entry name" value="Kinase-like_dom_sf"/>
</dbReference>
<feature type="compositionally biased region" description="Polar residues" evidence="1">
    <location>
        <begin position="591"/>
        <end position="600"/>
    </location>
</feature>
<feature type="region of interest" description="Disordered" evidence="1">
    <location>
        <begin position="131"/>
        <end position="150"/>
    </location>
</feature>
<feature type="region of interest" description="Disordered" evidence="1">
    <location>
        <begin position="700"/>
        <end position="720"/>
    </location>
</feature>
<gene>
    <name evidence="3" type="ORF">CYCCA115_LOCUS389</name>
</gene>
<dbReference type="Proteomes" id="UP001295423">
    <property type="component" value="Unassembled WGS sequence"/>
</dbReference>
<feature type="compositionally biased region" description="Pro residues" evidence="1">
    <location>
        <begin position="84"/>
        <end position="93"/>
    </location>
</feature>
<proteinExistence type="predicted"/>